<evidence type="ECO:0000313" key="14">
    <source>
        <dbReference type="EMBL" id="OWF41077.1"/>
    </source>
</evidence>
<proteinExistence type="inferred from homology"/>
<evidence type="ECO:0000313" key="15">
    <source>
        <dbReference type="Proteomes" id="UP000242188"/>
    </source>
</evidence>
<keyword evidence="15" id="KW-1185">Reference proteome</keyword>
<keyword evidence="6 11" id="KW-0812">Transmembrane</keyword>
<dbReference type="InterPro" id="IPR003859">
    <property type="entry name" value="Galactosyl_T"/>
</dbReference>
<accession>A0A210PX49</accession>
<dbReference type="AlphaFoldDB" id="A0A210PX49"/>
<keyword evidence="10" id="KW-0325">Glycoprotein</keyword>
<dbReference type="SUPFAM" id="SSF53448">
    <property type="entry name" value="Nucleotide-diphospho-sugar transferases"/>
    <property type="match status" value="1"/>
</dbReference>
<dbReference type="PANTHER" id="PTHR19300:SF30">
    <property type="entry name" value="BETA-1,4-GALACTOSYLTRANSFERASE 7"/>
    <property type="match status" value="1"/>
</dbReference>
<evidence type="ECO:0000259" key="12">
    <source>
        <dbReference type="Pfam" id="PF02709"/>
    </source>
</evidence>
<dbReference type="GO" id="GO:0046525">
    <property type="term" value="F:xylosylprotein 4-beta-galactosyltransferase activity"/>
    <property type="evidence" value="ECO:0007669"/>
    <property type="project" value="TreeGrafter"/>
</dbReference>
<dbReference type="GO" id="GO:0005794">
    <property type="term" value="C:Golgi apparatus"/>
    <property type="evidence" value="ECO:0007669"/>
    <property type="project" value="TreeGrafter"/>
</dbReference>
<comment type="pathway">
    <text evidence="2">Protein modification; protein glycosylation.</text>
</comment>
<keyword evidence="4 14" id="KW-0328">Glycosyltransferase</keyword>
<dbReference type="STRING" id="6573.A0A210PX49"/>
<name>A0A210PX49_MIZYE</name>
<dbReference type="GO" id="GO:0005975">
    <property type="term" value="P:carbohydrate metabolic process"/>
    <property type="evidence" value="ECO:0007669"/>
    <property type="project" value="InterPro"/>
</dbReference>
<evidence type="ECO:0000256" key="3">
    <source>
        <dbReference type="ARBA" id="ARBA00005735"/>
    </source>
</evidence>
<keyword evidence="8 11" id="KW-1133">Transmembrane helix</keyword>
<evidence type="ECO:0000256" key="8">
    <source>
        <dbReference type="ARBA" id="ARBA00022989"/>
    </source>
</evidence>
<dbReference type="Pfam" id="PF13733">
    <property type="entry name" value="Glyco_transf_7N"/>
    <property type="match status" value="1"/>
</dbReference>
<keyword evidence="9 11" id="KW-0472">Membrane</keyword>
<dbReference type="EMBL" id="NEDP02005424">
    <property type="protein sequence ID" value="OWF41077.1"/>
    <property type="molecule type" value="Genomic_DNA"/>
</dbReference>
<evidence type="ECO:0000256" key="1">
    <source>
        <dbReference type="ARBA" id="ARBA00004606"/>
    </source>
</evidence>
<protein>
    <submittedName>
        <fullName evidence="14">Beta-1,4-galactosyltransferase 7</fullName>
    </submittedName>
</protein>
<evidence type="ECO:0000256" key="11">
    <source>
        <dbReference type="SAM" id="Phobius"/>
    </source>
</evidence>
<feature type="transmembrane region" description="Helical" evidence="11">
    <location>
        <begin position="20"/>
        <end position="43"/>
    </location>
</feature>
<evidence type="ECO:0000256" key="5">
    <source>
        <dbReference type="ARBA" id="ARBA00022679"/>
    </source>
</evidence>
<dbReference type="InterPro" id="IPR027995">
    <property type="entry name" value="Galactosyl_T_N"/>
</dbReference>
<evidence type="ECO:0000256" key="7">
    <source>
        <dbReference type="ARBA" id="ARBA00022968"/>
    </source>
</evidence>
<evidence type="ECO:0000256" key="10">
    <source>
        <dbReference type="ARBA" id="ARBA00023180"/>
    </source>
</evidence>
<dbReference type="PANTHER" id="PTHR19300">
    <property type="entry name" value="BETA-1,4-GALACTOSYLTRANSFERASE"/>
    <property type="match status" value="1"/>
</dbReference>
<dbReference type="Pfam" id="PF02709">
    <property type="entry name" value="Glyco_transf_7C"/>
    <property type="match status" value="1"/>
</dbReference>
<dbReference type="InterPro" id="IPR027791">
    <property type="entry name" value="Galactosyl_T_C"/>
</dbReference>
<comment type="subcellular location">
    <subcellularLocation>
        <location evidence="1">Membrane</location>
        <topology evidence="1">Single-pass type II membrane protein</topology>
    </subcellularLocation>
</comment>
<dbReference type="GO" id="GO:0030166">
    <property type="term" value="P:proteoglycan biosynthetic process"/>
    <property type="evidence" value="ECO:0007669"/>
    <property type="project" value="TreeGrafter"/>
</dbReference>
<keyword evidence="7" id="KW-0735">Signal-anchor</keyword>
<comment type="caution">
    <text evidence="14">The sequence shown here is derived from an EMBL/GenBank/DDBJ whole genome shotgun (WGS) entry which is preliminary data.</text>
</comment>
<keyword evidence="5 14" id="KW-0808">Transferase</keyword>
<dbReference type="UniPathway" id="UPA00378"/>
<evidence type="ECO:0000256" key="9">
    <source>
        <dbReference type="ARBA" id="ARBA00023136"/>
    </source>
</evidence>
<organism evidence="14 15">
    <name type="scientific">Mizuhopecten yessoensis</name>
    <name type="common">Japanese scallop</name>
    <name type="synonym">Patinopecten yessoensis</name>
    <dbReference type="NCBI Taxonomy" id="6573"/>
    <lineage>
        <taxon>Eukaryota</taxon>
        <taxon>Metazoa</taxon>
        <taxon>Spiralia</taxon>
        <taxon>Lophotrochozoa</taxon>
        <taxon>Mollusca</taxon>
        <taxon>Bivalvia</taxon>
        <taxon>Autobranchia</taxon>
        <taxon>Pteriomorphia</taxon>
        <taxon>Pectinida</taxon>
        <taxon>Pectinoidea</taxon>
        <taxon>Pectinidae</taxon>
        <taxon>Mizuhopecten</taxon>
    </lineage>
</organism>
<dbReference type="PRINTS" id="PR02050">
    <property type="entry name" value="B14GALTRFASE"/>
</dbReference>
<comment type="similarity">
    <text evidence="3">Belongs to the glycosyltransferase 7 family.</text>
</comment>
<sequence length="286" mass="33674">MSSECMEKKMMCFGNGERRLWKRVMCVFPPLVTMCIFVNVYIYRLELKTNNIQMKTVKYKVAVLVPFRDCHEELQQFAPHIFKYLNDRAIPHRIYVINQLDNFRFNRAALINIGFLNMDSDCDYIVMHDIDHLEVNPNFDFGYPGKGPVHLSYSKYKGHVGGVLVMTNEHFRMLNGMSNDFWGWGKEDDDLYQRMLKVGLQVSQPVASNWSNFRYIHNVEKRSRDKATYFNQNRFRSIFNMRSGLNSTKYTLQSRNTSVVNGTTVHFINVILHCDLQKTRFCLKGK</sequence>
<evidence type="ECO:0000256" key="2">
    <source>
        <dbReference type="ARBA" id="ARBA00004922"/>
    </source>
</evidence>
<evidence type="ECO:0000256" key="4">
    <source>
        <dbReference type="ARBA" id="ARBA00022676"/>
    </source>
</evidence>
<dbReference type="Proteomes" id="UP000242188">
    <property type="component" value="Unassembled WGS sequence"/>
</dbReference>
<dbReference type="OrthoDB" id="6020664at2759"/>
<reference evidence="14 15" key="1">
    <citation type="journal article" date="2017" name="Nat. Ecol. Evol.">
        <title>Scallop genome provides insights into evolution of bilaterian karyotype and development.</title>
        <authorList>
            <person name="Wang S."/>
            <person name="Zhang J."/>
            <person name="Jiao W."/>
            <person name="Li J."/>
            <person name="Xun X."/>
            <person name="Sun Y."/>
            <person name="Guo X."/>
            <person name="Huan P."/>
            <person name="Dong B."/>
            <person name="Zhang L."/>
            <person name="Hu X."/>
            <person name="Sun X."/>
            <person name="Wang J."/>
            <person name="Zhao C."/>
            <person name="Wang Y."/>
            <person name="Wang D."/>
            <person name="Huang X."/>
            <person name="Wang R."/>
            <person name="Lv J."/>
            <person name="Li Y."/>
            <person name="Zhang Z."/>
            <person name="Liu B."/>
            <person name="Lu W."/>
            <person name="Hui Y."/>
            <person name="Liang J."/>
            <person name="Zhou Z."/>
            <person name="Hou R."/>
            <person name="Li X."/>
            <person name="Liu Y."/>
            <person name="Li H."/>
            <person name="Ning X."/>
            <person name="Lin Y."/>
            <person name="Zhao L."/>
            <person name="Xing Q."/>
            <person name="Dou J."/>
            <person name="Li Y."/>
            <person name="Mao J."/>
            <person name="Guo H."/>
            <person name="Dou H."/>
            <person name="Li T."/>
            <person name="Mu C."/>
            <person name="Jiang W."/>
            <person name="Fu Q."/>
            <person name="Fu X."/>
            <person name="Miao Y."/>
            <person name="Liu J."/>
            <person name="Yu Q."/>
            <person name="Li R."/>
            <person name="Liao H."/>
            <person name="Li X."/>
            <person name="Kong Y."/>
            <person name="Jiang Z."/>
            <person name="Chourrout D."/>
            <person name="Li R."/>
            <person name="Bao Z."/>
        </authorList>
    </citation>
    <scope>NUCLEOTIDE SEQUENCE [LARGE SCALE GENOMIC DNA]</scope>
    <source>
        <strain evidence="14 15">PY_sf001</strain>
    </source>
</reference>
<dbReference type="Gene3D" id="3.90.550.10">
    <property type="entry name" value="Spore Coat Polysaccharide Biosynthesis Protein SpsA, Chain A"/>
    <property type="match status" value="1"/>
</dbReference>
<evidence type="ECO:0000259" key="13">
    <source>
        <dbReference type="Pfam" id="PF13733"/>
    </source>
</evidence>
<dbReference type="InterPro" id="IPR029044">
    <property type="entry name" value="Nucleotide-diphossugar_trans"/>
</dbReference>
<feature type="domain" description="Galactosyltransferase N-terminal" evidence="13">
    <location>
        <begin position="57"/>
        <end position="136"/>
    </location>
</feature>
<dbReference type="GO" id="GO:0016020">
    <property type="term" value="C:membrane"/>
    <property type="evidence" value="ECO:0007669"/>
    <property type="project" value="UniProtKB-SubCell"/>
</dbReference>
<gene>
    <name evidence="14" type="ORF">KP79_PYT21035</name>
</gene>
<evidence type="ECO:0000256" key="6">
    <source>
        <dbReference type="ARBA" id="ARBA00022692"/>
    </source>
</evidence>
<feature type="domain" description="Galactosyltransferase C-terminal" evidence="12">
    <location>
        <begin position="154"/>
        <end position="207"/>
    </location>
</feature>